<evidence type="ECO:0000313" key="2">
    <source>
        <dbReference type="EMBL" id="KAF1937881.1"/>
    </source>
</evidence>
<name>A0A6A5SB79_9PLEO</name>
<dbReference type="AlphaFoldDB" id="A0A6A5SB79"/>
<dbReference type="OrthoDB" id="4367135at2759"/>
<keyword evidence="3" id="KW-1185">Reference proteome</keyword>
<proteinExistence type="predicted"/>
<organism evidence="2 3">
    <name type="scientific">Clathrospora elynae</name>
    <dbReference type="NCBI Taxonomy" id="706981"/>
    <lineage>
        <taxon>Eukaryota</taxon>
        <taxon>Fungi</taxon>
        <taxon>Dikarya</taxon>
        <taxon>Ascomycota</taxon>
        <taxon>Pezizomycotina</taxon>
        <taxon>Dothideomycetes</taxon>
        <taxon>Pleosporomycetidae</taxon>
        <taxon>Pleosporales</taxon>
        <taxon>Diademaceae</taxon>
        <taxon>Clathrospora</taxon>
    </lineage>
</organism>
<evidence type="ECO:0000313" key="3">
    <source>
        <dbReference type="Proteomes" id="UP000800038"/>
    </source>
</evidence>
<dbReference type="Proteomes" id="UP000800038">
    <property type="component" value="Unassembled WGS sequence"/>
</dbReference>
<dbReference type="EMBL" id="ML976122">
    <property type="protein sequence ID" value="KAF1937881.1"/>
    <property type="molecule type" value="Genomic_DNA"/>
</dbReference>
<protein>
    <recommendedName>
        <fullName evidence="1">MULE transposase domain-containing protein</fullName>
    </recommendedName>
</protein>
<evidence type="ECO:0000259" key="1">
    <source>
        <dbReference type="Pfam" id="PF10551"/>
    </source>
</evidence>
<dbReference type="Pfam" id="PF10551">
    <property type="entry name" value="MULE"/>
    <property type="match status" value="1"/>
</dbReference>
<feature type="domain" description="MULE transposase" evidence="1">
    <location>
        <begin position="1"/>
        <end position="61"/>
    </location>
</feature>
<gene>
    <name evidence="2" type="ORF">EJ02DRAFT_355777</name>
</gene>
<sequence>MSGEDFVHYGWHIQAFHDFLQYLEAVPRCFVTDCEPALKSALTAFFPGIHQRLCIWHINQNVLKKAVETSWNVKNGTTDNEKL</sequence>
<reference evidence="2" key="1">
    <citation type="journal article" date="2020" name="Stud. Mycol.">
        <title>101 Dothideomycetes genomes: a test case for predicting lifestyles and emergence of pathogens.</title>
        <authorList>
            <person name="Haridas S."/>
            <person name="Albert R."/>
            <person name="Binder M."/>
            <person name="Bloem J."/>
            <person name="Labutti K."/>
            <person name="Salamov A."/>
            <person name="Andreopoulos B."/>
            <person name="Baker S."/>
            <person name="Barry K."/>
            <person name="Bills G."/>
            <person name="Bluhm B."/>
            <person name="Cannon C."/>
            <person name="Castanera R."/>
            <person name="Culley D."/>
            <person name="Daum C."/>
            <person name="Ezra D."/>
            <person name="Gonzalez J."/>
            <person name="Henrissat B."/>
            <person name="Kuo A."/>
            <person name="Liang C."/>
            <person name="Lipzen A."/>
            <person name="Lutzoni F."/>
            <person name="Magnuson J."/>
            <person name="Mondo S."/>
            <person name="Nolan M."/>
            <person name="Ohm R."/>
            <person name="Pangilinan J."/>
            <person name="Park H.-J."/>
            <person name="Ramirez L."/>
            <person name="Alfaro M."/>
            <person name="Sun H."/>
            <person name="Tritt A."/>
            <person name="Yoshinaga Y."/>
            <person name="Zwiers L.-H."/>
            <person name="Turgeon B."/>
            <person name="Goodwin S."/>
            <person name="Spatafora J."/>
            <person name="Crous P."/>
            <person name="Grigoriev I."/>
        </authorList>
    </citation>
    <scope>NUCLEOTIDE SEQUENCE</scope>
    <source>
        <strain evidence="2">CBS 161.51</strain>
    </source>
</reference>
<accession>A0A6A5SB79</accession>
<dbReference type="InterPro" id="IPR018289">
    <property type="entry name" value="MULE_transposase_dom"/>
</dbReference>